<dbReference type="OrthoDB" id="9807047at2"/>
<evidence type="ECO:0000259" key="9">
    <source>
        <dbReference type="PROSITE" id="PS50928"/>
    </source>
</evidence>
<sequence>MRYAILLAPLPLFLVASYVLPFFVVAKWSVTDPEPGLGQYIRIFTDPTVQVVLIRTLRICVIVTLVSVTLAYAIAYNWVFGPPKRQRLIEYCVLIPFWISVLIRAFGWLILLRNNGIINESLMSVGVIKEPLALVRNELGSIIGMTHFLIPFAVFPLASALRQVDPRVPQAASGLGAGRMRIFWTVTLPMTMPGVLGASIIVFVFALGFFITPAILSGGRSVMVAEFIYLQLFQTVNWGLAAAISVVLLVIVAALGALLHKVARLDKLVG</sequence>
<feature type="transmembrane region" description="Helical" evidence="8">
    <location>
        <begin position="182"/>
        <end position="215"/>
    </location>
</feature>
<dbReference type="PROSITE" id="PS50928">
    <property type="entry name" value="ABC_TM1"/>
    <property type="match status" value="1"/>
</dbReference>
<dbReference type="Gene3D" id="1.10.3720.10">
    <property type="entry name" value="MetI-like"/>
    <property type="match status" value="1"/>
</dbReference>
<dbReference type="AlphaFoldDB" id="A0A2P7SKG5"/>
<protein>
    <submittedName>
        <fullName evidence="10">ABC transporter permease</fullName>
    </submittedName>
</protein>
<organism evidence="10 11">
    <name type="scientific">Pseudaminobacter soli</name>
    <name type="common">ex Li et al. 2025</name>
    <dbReference type="NCBI Taxonomy" id="1295366"/>
    <lineage>
        <taxon>Bacteria</taxon>
        <taxon>Pseudomonadati</taxon>
        <taxon>Pseudomonadota</taxon>
        <taxon>Alphaproteobacteria</taxon>
        <taxon>Hyphomicrobiales</taxon>
        <taxon>Phyllobacteriaceae</taxon>
        <taxon>Pseudaminobacter</taxon>
    </lineage>
</organism>
<evidence type="ECO:0000256" key="8">
    <source>
        <dbReference type="SAM" id="Phobius"/>
    </source>
</evidence>
<evidence type="ECO:0000256" key="1">
    <source>
        <dbReference type="ARBA" id="ARBA00004651"/>
    </source>
</evidence>
<evidence type="ECO:0000313" key="11">
    <source>
        <dbReference type="Proteomes" id="UP000240653"/>
    </source>
</evidence>
<keyword evidence="6 8" id="KW-1133">Transmembrane helix</keyword>
<name>A0A2P7SKG5_9HYPH</name>
<gene>
    <name evidence="10" type="ORF">C7I85_05350</name>
</gene>
<comment type="caution">
    <text evidence="10">The sequence shown here is derived from an EMBL/GenBank/DDBJ whole genome shotgun (WGS) entry which is preliminary data.</text>
</comment>
<dbReference type="GO" id="GO:0005886">
    <property type="term" value="C:plasma membrane"/>
    <property type="evidence" value="ECO:0007669"/>
    <property type="project" value="UniProtKB-SubCell"/>
</dbReference>
<accession>A0A2P7SKG5</accession>
<dbReference type="PANTHER" id="PTHR42929:SF5">
    <property type="entry name" value="ABC TRANSPORTER PERMEASE PROTEIN"/>
    <property type="match status" value="1"/>
</dbReference>
<evidence type="ECO:0000256" key="3">
    <source>
        <dbReference type="ARBA" id="ARBA00022448"/>
    </source>
</evidence>
<dbReference type="Proteomes" id="UP000240653">
    <property type="component" value="Unassembled WGS sequence"/>
</dbReference>
<dbReference type="PANTHER" id="PTHR42929">
    <property type="entry name" value="INNER MEMBRANE ABC TRANSPORTER PERMEASE PROTEIN YDCU-RELATED-RELATED"/>
    <property type="match status" value="1"/>
</dbReference>
<evidence type="ECO:0000256" key="5">
    <source>
        <dbReference type="ARBA" id="ARBA00022692"/>
    </source>
</evidence>
<evidence type="ECO:0000256" key="4">
    <source>
        <dbReference type="ARBA" id="ARBA00022475"/>
    </source>
</evidence>
<reference evidence="10 11" key="1">
    <citation type="submission" date="2018-03" db="EMBL/GenBank/DDBJ databases">
        <title>The draft genome of Mesorhizobium soli JCM 19897.</title>
        <authorList>
            <person name="Li L."/>
            <person name="Liu L."/>
            <person name="Liang L."/>
            <person name="Wang T."/>
            <person name="Zhang X."/>
        </authorList>
    </citation>
    <scope>NUCLEOTIDE SEQUENCE [LARGE SCALE GENOMIC DNA]</scope>
    <source>
        <strain evidence="10 11">JCM 19897</strain>
    </source>
</reference>
<evidence type="ECO:0000256" key="6">
    <source>
        <dbReference type="ARBA" id="ARBA00022989"/>
    </source>
</evidence>
<dbReference type="CDD" id="cd06261">
    <property type="entry name" value="TM_PBP2"/>
    <property type="match status" value="1"/>
</dbReference>
<feature type="transmembrane region" description="Helical" evidence="8">
    <location>
        <begin position="91"/>
        <end position="111"/>
    </location>
</feature>
<keyword evidence="5 8" id="KW-0812">Transmembrane</keyword>
<dbReference type="InterPro" id="IPR035906">
    <property type="entry name" value="MetI-like_sf"/>
</dbReference>
<evidence type="ECO:0000313" key="10">
    <source>
        <dbReference type="EMBL" id="PSJ62988.1"/>
    </source>
</evidence>
<evidence type="ECO:0000256" key="7">
    <source>
        <dbReference type="ARBA" id="ARBA00023136"/>
    </source>
</evidence>
<keyword evidence="4" id="KW-1003">Cell membrane</keyword>
<comment type="subcellular location">
    <subcellularLocation>
        <location evidence="1">Cell membrane</location>
        <topology evidence="1">Multi-pass membrane protein</topology>
    </subcellularLocation>
</comment>
<dbReference type="GO" id="GO:0055085">
    <property type="term" value="P:transmembrane transport"/>
    <property type="evidence" value="ECO:0007669"/>
    <property type="project" value="InterPro"/>
</dbReference>
<keyword evidence="7 8" id="KW-0472">Membrane</keyword>
<feature type="domain" description="ABC transmembrane type-1" evidence="9">
    <location>
        <begin position="53"/>
        <end position="259"/>
    </location>
</feature>
<keyword evidence="3" id="KW-0813">Transport</keyword>
<proteinExistence type="inferred from homology"/>
<dbReference type="SUPFAM" id="SSF161098">
    <property type="entry name" value="MetI-like"/>
    <property type="match status" value="1"/>
</dbReference>
<evidence type="ECO:0000256" key="2">
    <source>
        <dbReference type="ARBA" id="ARBA00007069"/>
    </source>
</evidence>
<feature type="transmembrane region" description="Helical" evidence="8">
    <location>
        <begin position="235"/>
        <end position="259"/>
    </location>
</feature>
<dbReference type="EMBL" id="PXYL01000002">
    <property type="protein sequence ID" value="PSJ62988.1"/>
    <property type="molecule type" value="Genomic_DNA"/>
</dbReference>
<comment type="similarity">
    <text evidence="2">Belongs to the binding-protein-dependent transport system permease family. CysTW subfamily.</text>
</comment>
<dbReference type="InterPro" id="IPR000515">
    <property type="entry name" value="MetI-like"/>
</dbReference>
<feature type="transmembrane region" description="Helical" evidence="8">
    <location>
        <begin position="139"/>
        <end position="161"/>
    </location>
</feature>
<feature type="transmembrane region" description="Helical" evidence="8">
    <location>
        <begin position="56"/>
        <end position="79"/>
    </location>
</feature>
<keyword evidence="11" id="KW-1185">Reference proteome</keyword>